<accession>A0ABP7FIY2</accession>
<comment type="caution">
    <text evidence="2">The sequence shown here is derived from an EMBL/GenBank/DDBJ whole genome shotgun (WGS) entry which is preliminary data.</text>
</comment>
<dbReference type="Gene3D" id="3.30.450.40">
    <property type="match status" value="1"/>
</dbReference>
<organism evidence="2 3">
    <name type="scientific">Leifsonella bigeumensis</name>
    <dbReference type="NCBI Taxonomy" id="433643"/>
    <lineage>
        <taxon>Bacteria</taxon>
        <taxon>Bacillati</taxon>
        <taxon>Actinomycetota</taxon>
        <taxon>Actinomycetes</taxon>
        <taxon>Micrococcales</taxon>
        <taxon>Microbacteriaceae</taxon>
        <taxon>Leifsonella</taxon>
    </lineage>
</organism>
<proteinExistence type="predicted"/>
<dbReference type="InterPro" id="IPR050707">
    <property type="entry name" value="HTH_MetabolicPath_Reg"/>
</dbReference>
<dbReference type="PANTHER" id="PTHR30136">
    <property type="entry name" value="HELIX-TURN-HELIX TRANSCRIPTIONAL REGULATOR, ICLR FAMILY"/>
    <property type="match status" value="1"/>
</dbReference>
<dbReference type="InterPro" id="IPR014757">
    <property type="entry name" value="Tscrpt_reg_IclR_C"/>
</dbReference>
<protein>
    <recommendedName>
        <fullName evidence="1">IclR-ED domain-containing protein</fullName>
    </recommendedName>
</protein>
<evidence type="ECO:0000313" key="2">
    <source>
        <dbReference type="EMBL" id="GAA3738983.1"/>
    </source>
</evidence>
<dbReference type="PROSITE" id="PS51078">
    <property type="entry name" value="ICLR_ED"/>
    <property type="match status" value="1"/>
</dbReference>
<evidence type="ECO:0000313" key="3">
    <source>
        <dbReference type="Proteomes" id="UP001501004"/>
    </source>
</evidence>
<keyword evidence="3" id="KW-1185">Reference proteome</keyword>
<feature type="domain" description="IclR-ED" evidence="1">
    <location>
        <begin position="1"/>
        <end position="126"/>
    </location>
</feature>
<gene>
    <name evidence="2" type="ORF">GCM10022239_13150</name>
</gene>
<dbReference type="SUPFAM" id="SSF55781">
    <property type="entry name" value="GAF domain-like"/>
    <property type="match status" value="1"/>
</dbReference>
<dbReference type="EMBL" id="BAABAE010000003">
    <property type="protein sequence ID" value="GAA3738983.1"/>
    <property type="molecule type" value="Genomic_DNA"/>
</dbReference>
<evidence type="ECO:0000259" key="1">
    <source>
        <dbReference type="PROSITE" id="PS51078"/>
    </source>
</evidence>
<dbReference type="PANTHER" id="PTHR30136:SF24">
    <property type="entry name" value="HTH-TYPE TRANSCRIPTIONAL REPRESSOR ALLR"/>
    <property type="match status" value="1"/>
</dbReference>
<dbReference type="InterPro" id="IPR029016">
    <property type="entry name" value="GAF-like_dom_sf"/>
</dbReference>
<name>A0ABP7FIY2_9MICO</name>
<sequence length="128" mass="13894">MTVELGRMYPLHAGSSSRAILAHLPASQIEHIIQRGLDPLTSHTLTDADELRHQLDQVRKLGYARSVGERQAGAGSIASPVFGMRDDVIGSISVCGPLSRFNDEAVSRFIPFVVSTAREISKGMHATR</sequence>
<dbReference type="Proteomes" id="UP001501004">
    <property type="component" value="Unassembled WGS sequence"/>
</dbReference>
<dbReference type="Pfam" id="PF01614">
    <property type="entry name" value="IclR_C"/>
    <property type="match status" value="1"/>
</dbReference>
<reference evidence="3" key="1">
    <citation type="journal article" date="2019" name="Int. J. Syst. Evol. Microbiol.">
        <title>The Global Catalogue of Microorganisms (GCM) 10K type strain sequencing project: providing services to taxonomists for standard genome sequencing and annotation.</title>
        <authorList>
            <consortium name="The Broad Institute Genomics Platform"/>
            <consortium name="The Broad Institute Genome Sequencing Center for Infectious Disease"/>
            <person name="Wu L."/>
            <person name="Ma J."/>
        </authorList>
    </citation>
    <scope>NUCLEOTIDE SEQUENCE [LARGE SCALE GENOMIC DNA]</scope>
    <source>
        <strain evidence="3">JCM 16949</strain>
    </source>
</reference>